<keyword evidence="2" id="KW-1185">Reference proteome</keyword>
<organism evidence="1 2">
    <name type="scientific">Vibrio ziniensis</name>
    <dbReference type="NCBI Taxonomy" id="2711221"/>
    <lineage>
        <taxon>Bacteria</taxon>
        <taxon>Pseudomonadati</taxon>
        <taxon>Pseudomonadota</taxon>
        <taxon>Gammaproteobacteria</taxon>
        <taxon>Vibrionales</taxon>
        <taxon>Vibrionaceae</taxon>
        <taxon>Vibrio</taxon>
    </lineage>
</organism>
<accession>A0A6G7CJ69</accession>
<name>A0A6G7CJ69_9VIBR</name>
<evidence type="ECO:0000313" key="1">
    <source>
        <dbReference type="EMBL" id="QIH42093.1"/>
    </source>
</evidence>
<dbReference type="RefSeq" id="WP_165311672.1">
    <property type="nucleotide sequence ID" value="NZ_CP049331.1"/>
</dbReference>
<evidence type="ECO:0000313" key="2">
    <source>
        <dbReference type="Proteomes" id="UP000503003"/>
    </source>
</evidence>
<protein>
    <submittedName>
        <fullName evidence="1">Uncharacterized protein</fullName>
    </submittedName>
</protein>
<dbReference type="Proteomes" id="UP000503003">
    <property type="component" value="Chromosome 1"/>
</dbReference>
<reference evidence="1 2" key="1">
    <citation type="submission" date="2020-02" db="EMBL/GenBank/DDBJ databases">
        <title>A complete genome of a marine bacterium Vibrio sp. ZWAL4003 isolated from the mangrove sediment with the ability to degrade polysaccharides.</title>
        <authorList>
            <person name="Wu J."/>
            <person name="Qu W."/>
            <person name="Zeng R."/>
        </authorList>
    </citation>
    <scope>NUCLEOTIDE SEQUENCE [LARGE SCALE GENOMIC DNA]</scope>
    <source>
        <strain evidence="1 2">ZWAL4003</strain>
    </source>
</reference>
<dbReference type="EMBL" id="CP049331">
    <property type="protein sequence ID" value="QIH42093.1"/>
    <property type="molecule type" value="Genomic_DNA"/>
</dbReference>
<gene>
    <name evidence="1" type="ORF">G5S32_08835</name>
</gene>
<dbReference type="AlphaFoldDB" id="A0A6G7CJ69"/>
<sequence>MSVNLGKNMIRLSISASNAYSLQLFANAPPSYPWLDGFAYRRPFTDQEIIQNGIILHPTKTPSM</sequence>
<proteinExistence type="predicted"/>
<dbReference type="KEGG" id="vzi:G5S32_08835"/>